<feature type="transmembrane region" description="Helical" evidence="1">
    <location>
        <begin position="174"/>
        <end position="193"/>
    </location>
</feature>
<evidence type="ECO:0000313" key="2">
    <source>
        <dbReference type="EMBL" id="PFG18103.1"/>
    </source>
</evidence>
<reference evidence="2 3" key="1">
    <citation type="submission" date="2017-10" db="EMBL/GenBank/DDBJ databases">
        <title>Sequencing the genomes of 1000 actinobacteria strains.</title>
        <authorList>
            <person name="Klenk H.-P."/>
        </authorList>
    </citation>
    <scope>NUCLEOTIDE SEQUENCE [LARGE SCALE GENOMIC DNA]</scope>
    <source>
        <strain evidence="2 3">DSM 15597</strain>
    </source>
</reference>
<gene>
    <name evidence="2" type="ORF">ATK74_2683</name>
</gene>
<name>A0A2A9CUJ5_9ACTN</name>
<dbReference type="EMBL" id="PDJC01000001">
    <property type="protein sequence ID" value="PFG18103.1"/>
    <property type="molecule type" value="Genomic_DNA"/>
</dbReference>
<dbReference type="RefSeq" id="WP_098461481.1">
    <property type="nucleotide sequence ID" value="NZ_PDJC01000001.1"/>
</dbReference>
<dbReference type="Proteomes" id="UP000226079">
    <property type="component" value="Unassembled WGS sequence"/>
</dbReference>
<organism evidence="2 3">
    <name type="scientific">Propionicimonas paludicola</name>
    <dbReference type="NCBI Taxonomy" id="185243"/>
    <lineage>
        <taxon>Bacteria</taxon>
        <taxon>Bacillati</taxon>
        <taxon>Actinomycetota</taxon>
        <taxon>Actinomycetes</taxon>
        <taxon>Propionibacteriales</taxon>
        <taxon>Nocardioidaceae</taxon>
        <taxon>Propionicimonas</taxon>
    </lineage>
</organism>
<comment type="caution">
    <text evidence="2">The sequence shown here is derived from an EMBL/GenBank/DDBJ whole genome shotgun (WGS) entry which is preliminary data.</text>
</comment>
<feature type="transmembrane region" description="Helical" evidence="1">
    <location>
        <begin position="144"/>
        <end position="162"/>
    </location>
</feature>
<keyword evidence="1" id="KW-1133">Transmembrane helix</keyword>
<protein>
    <submittedName>
        <fullName evidence="2">Uncharacterized protein</fullName>
    </submittedName>
</protein>
<feature type="transmembrane region" description="Helical" evidence="1">
    <location>
        <begin position="218"/>
        <end position="238"/>
    </location>
</feature>
<sequence>MSKTHTPSWAQLAPHAEPAWVERLVTELRLQGASGRDIGSVLAEVEAHAVDSGDAVADAFGDPVEYARGLGLAQAEEPSGARLRRALPGIVQLLGVMVLGIASSRTGDSMVWRWGFILGVIVLLALVAALSVWLLRMLRDGSRVVAGILIAVAVAATPALIILLPNPALVTEKWVGWVVGVGALVIGTIPQVVKPGNDLDPVVAPWSPRRSGSRWPRIAAALALPVMGVVVVLIGLTLGGRVG</sequence>
<keyword evidence="1" id="KW-0472">Membrane</keyword>
<dbReference type="OrthoDB" id="5192631at2"/>
<feature type="transmembrane region" description="Helical" evidence="1">
    <location>
        <begin position="111"/>
        <end position="135"/>
    </location>
</feature>
<dbReference type="AlphaFoldDB" id="A0A2A9CUJ5"/>
<evidence type="ECO:0000256" key="1">
    <source>
        <dbReference type="SAM" id="Phobius"/>
    </source>
</evidence>
<accession>A0A2A9CUJ5</accession>
<keyword evidence="3" id="KW-1185">Reference proteome</keyword>
<proteinExistence type="predicted"/>
<feature type="transmembrane region" description="Helical" evidence="1">
    <location>
        <begin position="86"/>
        <end position="105"/>
    </location>
</feature>
<keyword evidence="1" id="KW-0812">Transmembrane</keyword>
<evidence type="ECO:0000313" key="3">
    <source>
        <dbReference type="Proteomes" id="UP000226079"/>
    </source>
</evidence>